<protein>
    <submittedName>
        <fullName evidence="1">Uncharacterized protein</fullName>
    </submittedName>
</protein>
<dbReference type="InterPro" id="IPR011990">
    <property type="entry name" value="TPR-like_helical_dom_sf"/>
</dbReference>
<dbReference type="SMART" id="SM00028">
    <property type="entry name" value="TPR"/>
    <property type="match status" value="2"/>
</dbReference>
<proteinExistence type="predicted"/>
<evidence type="ECO:0000313" key="2">
    <source>
        <dbReference type="Proteomes" id="UP000770015"/>
    </source>
</evidence>
<reference evidence="1" key="1">
    <citation type="journal article" date="2021" name="Nat. Commun.">
        <title>Genetic determinants of endophytism in the Arabidopsis root mycobiome.</title>
        <authorList>
            <person name="Mesny F."/>
            <person name="Miyauchi S."/>
            <person name="Thiergart T."/>
            <person name="Pickel B."/>
            <person name="Atanasova L."/>
            <person name="Karlsson M."/>
            <person name="Huettel B."/>
            <person name="Barry K.W."/>
            <person name="Haridas S."/>
            <person name="Chen C."/>
            <person name="Bauer D."/>
            <person name="Andreopoulos W."/>
            <person name="Pangilinan J."/>
            <person name="LaButti K."/>
            <person name="Riley R."/>
            <person name="Lipzen A."/>
            <person name="Clum A."/>
            <person name="Drula E."/>
            <person name="Henrissat B."/>
            <person name="Kohler A."/>
            <person name="Grigoriev I.V."/>
            <person name="Martin F.M."/>
            <person name="Hacquard S."/>
        </authorList>
    </citation>
    <scope>NUCLEOTIDE SEQUENCE</scope>
    <source>
        <strain evidence="1">MPI-SDFR-AT-0117</strain>
    </source>
</reference>
<name>A0A9P9AAU8_9PEZI</name>
<dbReference type="AlphaFoldDB" id="A0A9P9AAU8"/>
<dbReference type="Gene3D" id="1.25.40.10">
    <property type="entry name" value="Tetratricopeptide repeat domain"/>
    <property type="match status" value="1"/>
</dbReference>
<keyword evidence="2" id="KW-1185">Reference proteome</keyword>
<dbReference type="SUPFAM" id="SSF48452">
    <property type="entry name" value="TPR-like"/>
    <property type="match status" value="1"/>
</dbReference>
<organism evidence="1 2">
    <name type="scientific">Plectosphaerella plurivora</name>
    <dbReference type="NCBI Taxonomy" id="936078"/>
    <lineage>
        <taxon>Eukaryota</taxon>
        <taxon>Fungi</taxon>
        <taxon>Dikarya</taxon>
        <taxon>Ascomycota</taxon>
        <taxon>Pezizomycotina</taxon>
        <taxon>Sordariomycetes</taxon>
        <taxon>Hypocreomycetidae</taxon>
        <taxon>Glomerellales</taxon>
        <taxon>Plectosphaerellaceae</taxon>
        <taxon>Plectosphaerella</taxon>
    </lineage>
</organism>
<dbReference type="EMBL" id="JAGSXJ010000014">
    <property type="protein sequence ID" value="KAH6685757.1"/>
    <property type="molecule type" value="Genomic_DNA"/>
</dbReference>
<dbReference type="InterPro" id="IPR019734">
    <property type="entry name" value="TPR_rpt"/>
</dbReference>
<dbReference type="Proteomes" id="UP000770015">
    <property type="component" value="Unassembled WGS sequence"/>
</dbReference>
<evidence type="ECO:0000313" key="1">
    <source>
        <dbReference type="EMBL" id="KAH6685757.1"/>
    </source>
</evidence>
<sequence>MAPSEPVGDSAAARQRGNDFYRKGQFAQAEKAYTEAARLASEDPAPWSNMSAIKFELGDWSVALANLDKALALSSDEPDDGPKKQKLYTRMAKCHFHALSLDKAAAAAQHLGDDDASKSLRLAITDAQKLWSALPDEAAFRKQVFDPFAEMKVIESIRTLIDELEKDKDQPATNVLDMLWTTKATRDQVLRKLKQWVEPLGDGYTTKQLREPNIQRFMRTEMQMSMALGMPPPESDSTQNRRDFRAFGVVFPNNTFLERREPELLPLIEAYRKSGSGTAAKQALATHLDDNWRINMTLLDMDYESRRLRENSNSGPLDLLPVLDWDPNTMAEWLQPGSSKSPRSEGLFEDMSTFFEILAVSALSHLGRLQIGLIAGEMAEVMERIRYDSLEHRSPSVKARTPVKRPVDPSRFPRVYDRIHMSNIPDYVGGPLTAHMYAGPLLRPDRPSNLRFNNLLNPPMFDDHDQFLAEYVLMHDERRMVDHFGLTRKNTLEKNEQLEQLMQTFLPGSAPGFGIEDYFIRAPAGPKRVPRARLMSRPALEHWPHAHLLKICLPHSRPVYRDRPVHAPLNLTAFLRLLSGVVEAAAAGAITTTARPPRRLVLTVDDPTKAYPQRRISLGPWKAEFTTLLGSWRRLLGFGIVAPRLPAADAVMECAVAFPEFPHEVGRVPHFVVAFIRNDVVESLGSLHLPEMIQDDEQGDASPGAKTFRETGCHLVTAFRYVTDTRTATLWMREDVAAEMMRDNQWWVCMWRTDV</sequence>
<comment type="caution">
    <text evidence="1">The sequence shown here is derived from an EMBL/GenBank/DDBJ whole genome shotgun (WGS) entry which is preliminary data.</text>
</comment>
<dbReference type="OrthoDB" id="2423701at2759"/>
<gene>
    <name evidence="1" type="ORF">F5X68DRAFT_240974</name>
</gene>
<accession>A0A9P9AAU8</accession>